<organism evidence="1 2">
    <name type="scientific">Paenibacillus apiarius</name>
    <dbReference type="NCBI Taxonomy" id="46240"/>
    <lineage>
        <taxon>Bacteria</taxon>
        <taxon>Bacillati</taxon>
        <taxon>Bacillota</taxon>
        <taxon>Bacilli</taxon>
        <taxon>Bacillales</taxon>
        <taxon>Paenibacillaceae</taxon>
        <taxon>Paenibacillus</taxon>
    </lineage>
</organism>
<proteinExistence type="predicted"/>
<accession>A0ABT4DR31</accession>
<evidence type="ECO:0000313" key="1">
    <source>
        <dbReference type="EMBL" id="MCY9519695.1"/>
    </source>
</evidence>
<comment type="caution">
    <text evidence="1">The sequence shown here is derived from an EMBL/GenBank/DDBJ whole genome shotgun (WGS) entry which is preliminary data.</text>
</comment>
<sequence length="65" mass="7552">MQAFIRDGDDNIQWLPYKGAAVYLVHRELDKALKKGEIAQYGLDWATKQGYRIYIAEEPSRFMTA</sequence>
<dbReference type="EMBL" id="JAMDLW010000009">
    <property type="protein sequence ID" value="MCY9519695.1"/>
    <property type="molecule type" value="Genomic_DNA"/>
</dbReference>
<evidence type="ECO:0000313" key="2">
    <source>
        <dbReference type="Proteomes" id="UP001207626"/>
    </source>
</evidence>
<name>A0ABT4DR31_9BACL</name>
<keyword evidence="2" id="KW-1185">Reference proteome</keyword>
<dbReference type="RefSeq" id="WP_268601123.1">
    <property type="nucleotide sequence ID" value="NZ_JAMDLV010000006.1"/>
</dbReference>
<reference evidence="1 2" key="1">
    <citation type="submission" date="2022-05" db="EMBL/GenBank/DDBJ databases">
        <title>Genome Sequencing of Bee-Associated Microbes.</title>
        <authorList>
            <person name="Dunlap C."/>
        </authorList>
    </citation>
    <scope>NUCLEOTIDE SEQUENCE [LARGE SCALE GENOMIC DNA]</scope>
    <source>
        <strain evidence="1 2">NRRL NRS-1438</strain>
    </source>
</reference>
<dbReference type="Proteomes" id="UP001207626">
    <property type="component" value="Unassembled WGS sequence"/>
</dbReference>
<gene>
    <name evidence="1" type="ORF">M5X09_08370</name>
</gene>
<protein>
    <submittedName>
        <fullName evidence="1">Uncharacterized protein</fullName>
    </submittedName>
</protein>